<feature type="region of interest" description="Disordered" evidence="1">
    <location>
        <begin position="1"/>
        <end position="160"/>
    </location>
</feature>
<proteinExistence type="predicted"/>
<feature type="compositionally biased region" description="Polar residues" evidence="1">
    <location>
        <begin position="1"/>
        <end position="51"/>
    </location>
</feature>
<feature type="compositionally biased region" description="Polar residues" evidence="1">
    <location>
        <begin position="207"/>
        <end position="218"/>
    </location>
</feature>
<sequence>MQFENTAITTPINTEPEQTNSAEESPSESIATTPNDLHTANVDSVQTTEDNVTSKEPPCIKSDQENHISEKANVDIVHTEQECPPTTQDERLNDHAMPPPTRTVQPKMNHSTAKEKPYLSQKKSPNSAMSLREKQQCASKSSQSSLYSSGPSSSSLCHLTELSQPKPEALRSTLRRLRLLHGKDAEQLAGIERHLRGLRSGPKLKPVSNSATAKSNTAPKPKKATDSVGSQTKPTKTDDENALGERQAFDKFAANLFAELERKRANCEISKLQIPVEIGYYRAAYDALVQAFGQPYHKCTLELYQQLAAELGMAAEMFVMDKTPHLSLSGHNLSMMDE</sequence>
<reference evidence="3" key="1">
    <citation type="submission" date="2013-09" db="EMBL/GenBank/DDBJ databases">
        <title>The Genome Sequence of Anopheles maculatus species B.</title>
        <authorList>
            <consortium name="The Broad Institute Genomics Platform"/>
            <person name="Neafsey D.E."/>
            <person name="Besansky N."/>
            <person name="Howell P."/>
            <person name="Walton C."/>
            <person name="Young S.K."/>
            <person name="Zeng Q."/>
            <person name="Gargeya S."/>
            <person name="Fitzgerald M."/>
            <person name="Haas B."/>
            <person name="Abouelleil A."/>
            <person name="Allen A.W."/>
            <person name="Alvarado L."/>
            <person name="Arachchi H.M."/>
            <person name="Berlin A.M."/>
            <person name="Chapman S.B."/>
            <person name="Gainer-Dewar J."/>
            <person name="Goldberg J."/>
            <person name="Griggs A."/>
            <person name="Gujja S."/>
            <person name="Hansen M."/>
            <person name="Howarth C."/>
            <person name="Imamovic A."/>
            <person name="Ireland A."/>
            <person name="Larimer J."/>
            <person name="McCowan C."/>
            <person name="Murphy C."/>
            <person name="Pearson M."/>
            <person name="Poon T.W."/>
            <person name="Priest M."/>
            <person name="Roberts A."/>
            <person name="Saif S."/>
            <person name="Shea T."/>
            <person name="Sisk P."/>
            <person name="Sykes S."/>
            <person name="Wortman J."/>
            <person name="Nusbaum C."/>
            <person name="Birren B."/>
        </authorList>
    </citation>
    <scope>NUCLEOTIDE SEQUENCE [LARGE SCALE GENOMIC DNA]</scope>
    <source>
        <strain evidence="3">maculatus3</strain>
    </source>
</reference>
<evidence type="ECO:0000313" key="3">
    <source>
        <dbReference type="Proteomes" id="UP000075901"/>
    </source>
</evidence>
<dbReference type="VEuPathDB" id="VectorBase:AMAM022578"/>
<protein>
    <submittedName>
        <fullName evidence="2">Uncharacterized protein</fullName>
    </submittedName>
</protein>
<dbReference type="Proteomes" id="UP000075901">
    <property type="component" value="Unassembled WGS sequence"/>
</dbReference>
<reference evidence="2" key="2">
    <citation type="submission" date="2020-05" db="UniProtKB">
        <authorList>
            <consortium name="EnsemblMetazoa"/>
        </authorList>
    </citation>
    <scope>IDENTIFICATION</scope>
    <source>
        <strain evidence="2">maculatus3</strain>
    </source>
</reference>
<organism evidence="2 3">
    <name type="scientific">Anopheles maculatus</name>
    <dbReference type="NCBI Taxonomy" id="74869"/>
    <lineage>
        <taxon>Eukaryota</taxon>
        <taxon>Metazoa</taxon>
        <taxon>Ecdysozoa</taxon>
        <taxon>Arthropoda</taxon>
        <taxon>Hexapoda</taxon>
        <taxon>Insecta</taxon>
        <taxon>Pterygota</taxon>
        <taxon>Neoptera</taxon>
        <taxon>Endopterygota</taxon>
        <taxon>Diptera</taxon>
        <taxon>Nematocera</taxon>
        <taxon>Culicoidea</taxon>
        <taxon>Culicidae</taxon>
        <taxon>Anophelinae</taxon>
        <taxon>Anopheles</taxon>
        <taxon>Anopheles maculatus group</taxon>
    </lineage>
</organism>
<evidence type="ECO:0000256" key="1">
    <source>
        <dbReference type="SAM" id="MobiDB-lite"/>
    </source>
</evidence>
<feature type="compositionally biased region" description="Low complexity" evidence="1">
    <location>
        <begin position="139"/>
        <end position="155"/>
    </location>
</feature>
<keyword evidence="3" id="KW-1185">Reference proteome</keyword>
<evidence type="ECO:0000313" key="2">
    <source>
        <dbReference type="EnsemblMetazoa" id="AMAM022578-PA"/>
    </source>
</evidence>
<feature type="compositionally biased region" description="Polar residues" evidence="1">
    <location>
        <begin position="102"/>
        <end position="111"/>
    </location>
</feature>
<feature type="compositionally biased region" description="Basic and acidic residues" evidence="1">
    <location>
        <begin position="62"/>
        <end position="81"/>
    </location>
</feature>
<name>A0A182T9W5_9DIPT</name>
<dbReference type="AlphaFoldDB" id="A0A182T9W5"/>
<accession>A0A182T9W5</accession>
<dbReference type="EnsemblMetazoa" id="AMAM022578-RA">
    <property type="protein sequence ID" value="AMAM022578-PA"/>
    <property type="gene ID" value="AMAM022578"/>
</dbReference>
<feature type="region of interest" description="Disordered" evidence="1">
    <location>
        <begin position="191"/>
        <end position="243"/>
    </location>
</feature>